<accession>A0ABP7RY39</accession>
<organism evidence="1 2">
    <name type="scientific">Sphingomonas humi</name>
    <dbReference type="NCBI Taxonomy" id="335630"/>
    <lineage>
        <taxon>Bacteria</taxon>
        <taxon>Pseudomonadati</taxon>
        <taxon>Pseudomonadota</taxon>
        <taxon>Alphaproteobacteria</taxon>
        <taxon>Sphingomonadales</taxon>
        <taxon>Sphingomonadaceae</taxon>
        <taxon>Sphingomonas</taxon>
    </lineage>
</organism>
<evidence type="ECO:0000313" key="2">
    <source>
        <dbReference type="Proteomes" id="UP001501310"/>
    </source>
</evidence>
<gene>
    <name evidence="1" type="ORF">GCM10022211_14740</name>
</gene>
<dbReference type="RefSeq" id="WP_344709531.1">
    <property type="nucleotide sequence ID" value="NZ_BAAAZD010000001.1"/>
</dbReference>
<evidence type="ECO:0000313" key="1">
    <source>
        <dbReference type="EMBL" id="GAA4003916.1"/>
    </source>
</evidence>
<name>A0ABP7RY39_9SPHN</name>
<keyword evidence="2" id="KW-1185">Reference proteome</keyword>
<dbReference type="Proteomes" id="UP001501310">
    <property type="component" value="Unassembled WGS sequence"/>
</dbReference>
<sequence>MAVLDVPDGGADRGMLLAIDGSGDLHLLIRLTAPASAEDPPDLNGIRVRRRLIDESSFLDLIAPASNERVFSGMCSEVIEAVAVRGREPAAATAAIVRKWQAALRNSKTMMEQRAQVGLVGELYVLKQLMLPLLGPSAIDQWSGPHFERHDFVSGDVHIEVKSTRKSKHEHEISRGDQLNAPDGKSLLLVSVQLESTIAGNITLATLIDEILAEIQDDFTAQAEFIDKVERVGWSDMLRPSPELMRFFVRAIAVFEVDDEFPRLPDELELPSGIISVRYTVSLANLPSLGQDEVMERIVAANAP</sequence>
<evidence type="ECO:0008006" key="3">
    <source>
        <dbReference type="Google" id="ProtNLM"/>
    </source>
</evidence>
<reference evidence="2" key="1">
    <citation type="journal article" date="2019" name="Int. J. Syst. Evol. Microbiol.">
        <title>The Global Catalogue of Microorganisms (GCM) 10K type strain sequencing project: providing services to taxonomists for standard genome sequencing and annotation.</title>
        <authorList>
            <consortium name="The Broad Institute Genomics Platform"/>
            <consortium name="The Broad Institute Genome Sequencing Center for Infectious Disease"/>
            <person name="Wu L."/>
            <person name="Ma J."/>
        </authorList>
    </citation>
    <scope>NUCLEOTIDE SEQUENCE [LARGE SCALE GENOMIC DNA]</scope>
    <source>
        <strain evidence="2">JCM 16603</strain>
    </source>
</reference>
<dbReference type="InterPro" id="IPR025534">
    <property type="entry name" value="DUF4420"/>
</dbReference>
<comment type="caution">
    <text evidence="1">The sequence shown here is derived from an EMBL/GenBank/DDBJ whole genome shotgun (WGS) entry which is preliminary data.</text>
</comment>
<dbReference type="Pfam" id="PF14390">
    <property type="entry name" value="DUF4420"/>
    <property type="match status" value="1"/>
</dbReference>
<dbReference type="EMBL" id="BAAAZD010000001">
    <property type="protein sequence ID" value="GAA4003916.1"/>
    <property type="molecule type" value="Genomic_DNA"/>
</dbReference>
<proteinExistence type="predicted"/>
<protein>
    <recommendedName>
        <fullName evidence="3">PD-(D/E)XK motif protein</fullName>
    </recommendedName>
</protein>